<dbReference type="PANTHER" id="PTHR44051:SF8">
    <property type="entry name" value="GLUTATHIONE S-TRANSFERASE GSTA"/>
    <property type="match status" value="1"/>
</dbReference>
<reference evidence="2 3" key="1">
    <citation type="submission" date="2024-02" db="EMBL/GenBank/DDBJ databases">
        <title>De novo assembly and annotation of 12 fungi associated with fruit tree decline syndrome in Ontario, Canada.</title>
        <authorList>
            <person name="Sulman M."/>
            <person name="Ellouze W."/>
            <person name="Ilyukhin E."/>
        </authorList>
    </citation>
    <scope>NUCLEOTIDE SEQUENCE [LARGE SCALE GENOMIC DNA]</scope>
    <source>
        <strain evidence="2 3">M11/M66-122</strain>
    </source>
</reference>
<dbReference type="PANTHER" id="PTHR44051">
    <property type="entry name" value="GLUTATHIONE S-TRANSFERASE-RELATED"/>
    <property type="match status" value="1"/>
</dbReference>
<comment type="caution">
    <text evidence="2">The sequence shown here is derived from an EMBL/GenBank/DDBJ whole genome shotgun (WGS) entry which is preliminary data.</text>
</comment>
<evidence type="ECO:0000259" key="1">
    <source>
        <dbReference type="PROSITE" id="PS50405"/>
    </source>
</evidence>
<dbReference type="SUPFAM" id="SSF52833">
    <property type="entry name" value="Thioredoxin-like"/>
    <property type="match status" value="1"/>
</dbReference>
<dbReference type="SUPFAM" id="SSF47616">
    <property type="entry name" value="GST C-terminal domain-like"/>
    <property type="match status" value="1"/>
</dbReference>
<gene>
    <name evidence="2" type="ORF">SLS62_000553</name>
</gene>
<dbReference type="InterPro" id="IPR010987">
    <property type="entry name" value="Glutathione-S-Trfase_C-like"/>
</dbReference>
<evidence type="ECO:0000313" key="2">
    <source>
        <dbReference type="EMBL" id="KAK7757538.1"/>
    </source>
</evidence>
<dbReference type="Pfam" id="PF13410">
    <property type="entry name" value="GST_C_2"/>
    <property type="match status" value="1"/>
</dbReference>
<dbReference type="PROSITE" id="PS50405">
    <property type="entry name" value="GST_CTER"/>
    <property type="match status" value="1"/>
</dbReference>
<dbReference type="AlphaFoldDB" id="A0AAN9VCD3"/>
<sequence length="207" mass="23769">MRTRRPGLTRSFTGFLRLNPNGRIPAIVDNRRSPPAAVQESSACLIYLLSSEDSERRFGFEDDLEHSELLQWLFFWHGSGAPYQGQVIHFTRAAPEKIDHAVTRFRNETLRVFGVLEIRLSGKYTNEPRQYLAGRGKGKYSIADIKAWPWVSYWQNCGFTKQEMESFPRLLDWIDRIAQRPAVKLGIQGPSTNRPSLIALETRGTPF</sequence>
<protein>
    <recommendedName>
        <fullName evidence="1">GST C-terminal domain-containing protein</fullName>
    </recommendedName>
</protein>
<proteinExistence type="predicted"/>
<organism evidence="2 3">
    <name type="scientific">Diatrype stigma</name>
    <dbReference type="NCBI Taxonomy" id="117547"/>
    <lineage>
        <taxon>Eukaryota</taxon>
        <taxon>Fungi</taxon>
        <taxon>Dikarya</taxon>
        <taxon>Ascomycota</taxon>
        <taxon>Pezizomycotina</taxon>
        <taxon>Sordariomycetes</taxon>
        <taxon>Xylariomycetidae</taxon>
        <taxon>Xylariales</taxon>
        <taxon>Diatrypaceae</taxon>
        <taxon>Diatrype</taxon>
    </lineage>
</organism>
<feature type="domain" description="GST C-terminal" evidence="1">
    <location>
        <begin position="62"/>
        <end position="207"/>
    </location>
</feature>
<keyword evidence="3" id="KW-1185">Reference proteome</keyword>
<dbReference type="InterPro" id="IPR036249">
    <property type="entry name" value="Thioredoxin-like_sf"/>
</dbReference>
<evidence type="ECO:0000313" key="3">
    <source>
        <dbReference type="Proteomes" id="UP001320420"/>
    </source>
</evidence>
<dbReference type="InterPro" id="IPR036282">
    <property type="entry name" value="Glutathione-S-Trfase_C_sf"/>
</dbReference>
<name>A0AAN9VCD3_9PEZI</name>
<dbReference type="Proteomes" id="UP001320420">
    <property type="component" value="Unassembled WGS sequence"/>
</dbReference>
<dbReference type="Gene3D" id="3.40.30.10">
    <property type="entry name" value="Glutaredoxin"/>
    <property type="match status" value="1"/>
</dbReference>
<accession>A0AAN9VCD3</accession>
<dbReference type="EMBL" id="JAKJXP020000002">
    <property type="protein sequence ID" value="KAK7757538.1"/>
    <property type="molecule type" value="Genomic_DNA"/>
</dbReference>
<dbReference type="Gene3D" id="1.20.1050.10">
    <property type="match status" value="1"/>
</dbReference>